<dbReference type="GO" id="GO:0045109">
    <property type="term" value="P:intermediate filament organization"/>
    <property type="evidence" value="ECO:0007669"/>
    <property type="project" value="TreeGrafter"/>
</dbReference>
<sequence length="324" mass="36407">MAGMTLVAEATELSSLNDRFGAYIERVRVLQESNTSLEAQISAAQSSAVYVNHAQYQEMLRALRAQVDSLSNEKARVEVERNRWQAQAEEWQGKAEYQMKVRPGLQVEIEKNRVELAAITTARVGLESRVAAALEEIAFRRQSHAEEVAALRAELAATVTRVESLQYVVTGSDLSDTLREIREQYEAMGQANRQDAEAKYRQRFAEIAQQREADSEALAAARAEVAEFQKKIASQRAQAEAWRSKNGGLEDSLRVAQARLLKEVEGYRQAIRSREAQIAALKQEISQHIADYQELMDVKLALDIEIAAYRKLLEGEEVRLLGQA</sequence>
<dbReference type="InterPro" id="IPR050405">
    <property type="entry name" value="Intermediate_filament"/>
</dbReference>
<keyword evidence="1 3" id="KW-0403">Intermediate filament</keyword>
<proteinExistence type="inferred from homology"/>
<dbReference type="KEGG" id="bbel:109480531"/>
<comment type="similarity">
    <text evidence="3">Belongs to the intermediate filament family.</text>
</comment>
<evidence type="ECO:0000256" key="1">
    <source>
        <dbReference type="ARBA" id="ARBA00022754"/>
    </source>
</evidence>
<evidence type="ECO:0000313" key="6">
    <source>
        <dbReference type="Proteomes" id="UP000515135"/>
    </source>
</evidence>
<evidence type="ECO:0000256" key="4">
    <source>
        <dbReference type="SAM" id="Coils"/>
    </source>
</evidence>
<dbReference type="GeneID" id="109480531"/>
<dbReference type="Gene3D" id="1.20.5.500">
    <property type="entry name" value="Single helix bin"/>
    <property type="match status" value="1"/>
</dbReference>
<dbReference type="GO" id="GO:0005882">
    <property type="term" value="C:intermediate filament"/>
    <property type="evidence" value="ECO:0007669"/>
    <property type="project" value="UniProtKB-KW"/>
</dbReference>
<reference evidence="7" key="1">
    <citation type="submission" date="2025-08" db="UniProtKB">
        <authorList>
            <consortium name="RefSeq"/>
        </authorList>
    </citation>
    <scope>IDENTIFICATION</scope>
    <source>
        <tissue evidence="7">Gonad</tissue>
    </source>
</reference>
<dbReference type="PANTHER" id="PTHR45652:SF21">
    <property type="entry name" value="ZINC FINGER CCCH DOMAIN-CONTAINING PROTEIN 13-LIKE ISOFORM X1"/>
    <property type="match status" value="1"/>
</dbReference>
<evidence type="ECO:0000256" key="2">
    <source>
        <dbReference type="ARBA" id="ARBA00023054"/>
    </source>
</evidence>
<dbReference type="OrthoDB" id="2441647at2759"/>
<dbReference type="SMART" id="SM01391">
    <property type="entry name" value="Filament"/>
    <property type="match status" value="1"/>
</dbReference>
<feature type="coiled-coil region" evidence="4">
    <location>
        <begin position="53"/>
        <end position="94"/>
    </location>
</feature>
<dbReference type="RefSeq" id="XP_019638300.1">
    <property type="nucleotide sequence ID" value="XM_019782741.1"/>
</dbReference>
<dbReference type="Gene3D" id="1.20.5.170">
    <property type="match status" value="1"/>
</dbReference>
<dbReference type="PROSITE" id="PS51842">
    <property type="entry name" value="IF_ROD_2"/>
    <property type="match status" value="1"/>
</dbReference>
<dbReference type="InterPro" id="IPR018039">
    <property type="entry name" value="IF_conserved"/>
</dbReference>
<keyword evidence="2 4" id="KW-0175">Coiled coil</keyword>
<keyword evidence="6" id="KW-1185">Reference proteome</keyword>
<dbReference type="Pfam" id="PF00038">
    <property type="entry name" value="Filament"/>
    <property type="match status" value="1"/>
</dbReference>
<dbReference type="Gene3D" id="1.20.5.1160">
    <property type="entry name" value="Vasodilator-stimulated phosphoprotein"/>
    <property type="match status" value="1"/>
</dbReference>
<gene>
    <name evidence="7" type="primary">LOC109480531</name>
</gene>
<evidence type="ECO:0000313" key="7">
    <source>
        <dbReference type="RefSeq" id="XP_019638300.1"/>
    </source>
</evidence>
<feature type="domain" description="IF rod" evidence="5">
    <location>
        <begin position="9"/>
        <end position="320"/>
    </location>
</feature>
<name>A0A6P4ZAC4_BRABE</name>
<dbReference type="PROSITE" id="PS00226">
    <property type="entry name" value="IF_ROD_1"/>
    <property type="match status" value="1"/>
</dbReference>
<dbReference type="Proteomes" id="UP000515135">
    <property type="component" value="Unplaced"/>
</dbReference>
<organism evidence="6 7">
    <name type="scientific">Branchiostoma belcheri</name>
    <name type="common">Amphioxus</name>
    <dbReference type="NCBI Taxonomy" id="7741"/>
    <lineage>
        <taxon>Eukaryota</taxon>
        <taxon>Metazoa</taxon>
        <taxon>Chordata</taxon>
        <taxon>Cephalochordata</taxon>
        <taxon>Leptocardii</taxon>
        <taxon>Amphioxiformes</taxon>
        <taxon>Branchiostomatidae</taxon>
        <taxon>Branchiostoma</taxon>
    </lineage>
</organism>
<dbReference type="PANTHER" id="PTHR45652">
    <property type="entry name" value="GLIAL FIBRILLARY ACIDIC PROTEIN"/>
    <property type="match status" value="1"/>
</dbReference>
<dbReference type="SUPFAM" id="SSF64593">
    <property type="entry name" value="Intermediate filament protein, coiled coil region"/>
    <property type="match status" value="2"/>
</dbReference>
<feature type="coiled-coil region" evidence="4">
    <location>
        <begin position="211"/>
        <end position="298"/>
    </location>
</feature>
<evidence type="ECO:0000259" key="5">
    <source>
        <dbReference type="PROSITE" id="PS51842"/>
    </source>
</evidence>
<dbReference type="AlphaFoldDB" id="A0A6P4ZAC4"/>
<dbReference type="InterPro" id="IPR039008">
    <property type="entry name" value="IF_rod_dom"/>
</dbReference>
<accession>A0A6P4ZAC4</accession>
<evidence type="ECO:0000256" key="3">
    <source>
        <dbReference type="RuleBase" id="RU000685"/>
    </source>
</evidence>
<dbReference type="GO" id="GO:0005737">
    <property type="term" value="C:cytoplasm"/>
    <property type="evidence" value="ECO:0007669"/>
    <property type="project" value="TreeGrafter"/>
</dbReference>
<dbReference type="GO" id="GO:0005200">
    <property type="term" value="F:structural constituent of cytoskeleton"/>
    <property type="evidence" value="ECO:0007669"/>
    <property type="project" value="TreeGrafter"/>
</dbReference>
<protein>
    <submittedName>
        <fullName evidence="7">Non-neuronal cytoplasmic intermediate filament protein-like</fullName>
    </submittedName>
</protein>